<feature type="non-terminal residue" evidence="2">
    <location>
        <position position="376"/>
    </location>
</feature>
<dbReference type="AlphaFoldDB" id="K0S2I6"/>
<evidence type="ECO:0000256" key="1">
    <source>
        <dbReference type="SAM" id="MobiDB-lite"/>
    </source>
</evidence>
<feature type="compositionally biased region" description="Low complexity" evidence="1">
    <location>
        <begin position="173"/>
        <end position="183"/>
    </location>
</feature>
<proteinExistence type="predicted"/>
<name>K0S2I6_THAOC</name>
<feature type="region of interest" description="Disordered" evidence="1">
    <location>
        <begin position="351"/>
        <end position="376"/>
    </location>
</feature>
<gene>
    <name evidence="2" type="ORF">THAOC_27512</name>
</gene>
<evidence type="ECO:0000313" key="2">
    <source>
        <dbReference type="EMBL" id="EJK53112.1"/>
    </source>
</evidence>
<feature type="region of interest" description="Disordered" evidence="1">
    <location>
        <begin position="170"/>
        <end position="223"/>
    </location>
</feature>
<evidence type="ECO:0000313" key="3">
    <source>
        <dbReference type="Proteomes" id="UP000266841"/>
    </source>
</evidence>
<feature type="region of interest" description="Disordered" evidence="1">
    <location>
        <begin position="288"/>
        <end position="314"/>
    </location>
</feature>
<accession>K0S2I6</accession>
<feature type="compositionally biased region" description="Basic and acidic residues" evidence="1">
    <location>
        <begin position="184"/>
        <end position="194"/>
    </location>
</feature>
<dbReference type="EMBL" id="AGNL01038481">
    <property type="protein sequence ID" value="EJK53112.1"/>
    <property type="molecule type" value="Genomic_DNA"/>
</dbReference>
<dbReference type="Proteomes" id="UP000266841">
    <property type="component" value="Unassembled WGS sequence"/>
</dbReference>
<organism evidence="2 3">
    <name type="scientific">Thalassiosira oceanica</name>
    <name type="common">Marine diatom</name>
    <dbReference type="NCBI Taxonomy" id="159749"/>
    <lineage>
        <taxon>Eukaryota</taxon>
        <taxon>Sar</taxon>
        <taxon>Stramenopiles</taxon>
        <taxon>Ochrophyta</taxon>
        <taxon>Bacillariophyta</taxon>
        <taxon>Coscinodiscophyceae</taxon>
        <taxon>Thalassiosirophycidae</taxon>
        <taxon>Thalassiosirales</taxon>
        <taxon>Thalassiosiraceae</taxon>
        <taxon>Thalassiosira</taxon>
    </lineage>
</organism>
<feature type="region of interest" description="Disordered" evidence="1">
    <location>
        <begin position="72"/>
        <end position="99"/>
    </location>
</feature>
<comment type="caution">
    <text evidence="2">The sequence shown here is derived from an EMBL/GenBank/DDBJ whole genome shotgun (WGS) entry which is preliminary data.</text>
</comment>
<feature type="compositionally biased region" description="Polar residues" evidence="1">
    <location>
        <begin position="288"/>
        <end position="302"/>
    </location>
</feature>
<protein>
    <submittedName>
        <fullName evidence="2">Uncharacterized protein</fullName>
    </submittedName>
</protein>
<keyword evidence="3" id="KW-1185">Reference proteome</keyword>
<sequence length="376" mass="41135">MATMILPRRPVPPTPEQSRRMEANRLEHNMCVIRQRFPHFSEDQVQAALQTMVKKEMEARLKEAEIWSNGALSEEEKRGSNPPRALRSQTRTGANRPSPFRASCPCRLVDCGPNLASPHLGAHSHFLSIARMNVGCFCRGELAPECLLQRLHSGGGFLGPPLAMMSQSLLEAGSSSDDSSCGSEESKCEGDSERTPPGNRSGNRGRKRKPTNLLCGEDESPATIGKFQRRRSQNNCDSIVRTTHSNAIFSTTDGSTKQGIDYAAEKRETRLGRLDGAQLTCAATRPATTNGRTRRTLPNNASKPIGLQPEVGPPATVAGPQLSATGLEDEFGNEEEEWDLPAIDRSVAMARNGQQRRGLGFSRDRPSVAMMTRNDE</sequence>
<reference evidence="2 3" key="1">
    <citation type="journal article" date="2012" name="Genome Biol.">
        <title>Genome and low-iron response of an oceanic diatom adapted to chronic iron limitation.</title>
        <authorList>
            <person name="Lommer M."/>
            <person name="Specht M."/>
            <person name="Roy A.S."/>
            <person name="Kraemer L."/>
            <person name="Andreson R."/>
            <person name="Gutowska M.A."/>
            <person name="Wolf J."/>
            <person name="Bergner S.V."/>
            <person name="Schilhabel M.B."/>
            <person name="Klostermeier U.C."/>
            <person name="Beiko R.G."/>
            <person name="Rosenstiel P."/>
            <person name="Hippler M."/>
            <person name="Laroche J."/>
        </authorList>
    </citation>
    <scope>NUCLEOTIDE SEQUENCE [LARGE SCALE GENOMIC DNA]</scope>
    <source>
        <strain evidence="2 3">CCMP1005</strain>
    </source>
</reference>